<gene>
    <name evidence="1" type="ORF">Metli_1318</name>
</gene>
<evidence type="ECO:0000313" key="1">
    <source>
        <dbReference type="EMBL" id="EJG07273.1"/>
    </source>
</evidence>
<reference evidence="1 2" key="1">
    <citation type="submission" date="2011-08" db="EMBL/GenBank/DDBJ databases">
        <title>The complete genome of Methanofollis liminatans DSM 4140.</title>
        <authorList>
            <consortium name="US DOE Joint Genome Institute (JGI-PGF)"/>
            <person name="Lucas S."/>
            <person name="Han J."/>
            <person name="Lapidus A."/>
            <person name="Bruce D."/>
            <person name="Goodwin L."/>
            <person name="Pitluck S."/>
            <person name="Peters L."/>
            <person name="Kyrpides N."/>
            <person name="Mavromatis K."/>
            <person name="Ivanova N."/>
            <person name="Mikhailova N."/>
            <person name="Lu M."/>
            <person name="Detter J.C."/>
            <person name="Tapia R."/>
            <person name="Han C."/>
            <person name="Land M."/>
            <person name="Hauser L."/>
            <person name="Markowitz V."/>
            <person name="Cheng J.-F."/>
            <person name="Hugenholtz P."/>
            <person name="Woyke T."/>
            <person name="Wu D."/>
            <person name="Spring S."/>
            <person name="Schuler E."/>
            <person name="Brambilla E."/>
            <person name="Klenk H.-P."/>
            <person name="Eisen J.A."/>
        </authorList>
    </citation>
    <scope>NUCLEOTIDE SEQUENCE [LARGE SCALE GENOMIC DNA]</scope>
    <source>
        <strain evidence="1 2">DSM 4140</strain>
    </source>
</reference>
<dbReference type="STRING" id="28892.Metli_1318"/>
<protein>
    <submittedName>
        <fullName evidence="1">PglZ domain protein</fullName>
    </submittedName>
</protein>
<accession>J1AQL9</accession>
<dbReference type="Pfam" id="PF08665">
    <property type="entry name" value="PglZ"/>
    <property type="match status" value="1"/>
</dbReference>
<dbReference type="OrthoDB" id="275208at2157"/>
<dbReference type="Proteomes" id="UP000005095">
    <property type="component" value="Chromosome"/>
</dbReference>
<name>J1AQL9_9EURY</name>
<dbReference type="EMBL" id="CM001555">
    <property type="protein sequence ID" value="EJG07273.1"/>
    <property type="molecule type" value="Genomic_DNA"/>
</dbReference>
<organism evidence="1 2">
    <name type="scientific">Methanofollis liminatans DSM 4140</name>
    <dbReference type="NCBI Taxonomy" id="28892"/>
    <lineage>
        <taxon>Archaea</taxon>
        <taxon>Methanobacteriati</taxon>
        <taxon>Methanobacteriota</taxon>
        <taxon>Stenosarchaea group</taxon>
        <taxon>Methanomicrobia</taxon>
        <taxon>Methanomicrobiales</taxon>
        <taxon>Methanomicrobiaceae</taxon>
        <taxon>Methanofollis</taxon>
    </lineage>
</organism>
<evidence type="ECO:0000313" key="2">
    <source>
        <dbReference type="Proteomes" id="UP000005095"/>
    </source>
</evidence>
<dbReference type="AlphaFoldDB" id="J1AQL9"/>
<proteinExistence type="predicted"/>
<dbReference type="RefSeq" id="WP_004038965.1">
    <property type="nucleotide sequence ID" value="NZ_CM001555.1"/>
</dbReference>
<sequence length="831" mass="92515">MTEPPTSFHAWLTSRIRPHLQKHNGWILWCDPRREWLDLLKKTAEADGLELWADPDEHELALRNRFATRPRTSRIVWLPRSEEEITWFRVFEPEADHVWETRLVSALRDYGVQIPGDREEELIPLLPAYVNERFDSPRADWKDFTAGSAKGELVNDRKILDVLAGSTGEFDRLRSESRFEIFARRAREDFGLPDPEQMDEETWRREATAVLLCTEAAEASPHSPPAEKNRIIPPGLPREHALALLRQWEENITYIPSFERAVKKADAITSLGPWAERLATPPASAGSRAVEEAILKKYLDRLTAIGDVEALAKELDSALPTFQEREARFWGSIATDSVGWRHLSSLAGVAHPLVMHAGVEKTWTRAGDAIAWYAGGGWTLDVAGEILFTETPSLPEVLRTVRGSLRRHYLRTIDRIGRTFSDLLEIDQTALAALPTAGERALSILDGNPSRTAYIFLDAFRLDLGHRLAEKINEGEPEQRAEVAIARAPVPSITPIGKPFALPVDSRTLRVDLSPDQKTFSVTAGESGNLAIAEQWRNWFRDAMGVTTFLSIEEIIDGRKMKKATSSSPLLVVEGAEFDTAGHDGNLKLDGAGDSLDRYTTALRKLRDAGYSQIIIVTDHGFFHWQPEPDEIEESKPEGERLWTSRRAVVGRALSHKTALALPVPSSDLNAMVPRSINAFKTYGGLGFFHGGATLQELIIPVVLVHWPQKAKKVNAVLKPVGQITSEMPRVQVEPGAGGQQKLIGADSNLLSRKVLVKIKDLQTGKVIFRHDNAVTIEPAGGAQTIALSRVDASSAPPFGSKLVVVVQDADDEEILAREEVELKVEIDEFW</sequence>
<dbReference type="HOGENOM" id="CLU_341207_0_0_2"/>
<keyword evidence="2" id="KW-1185">Reference proteome</keyword>